<sequence>MSSNSTKSSFEYANDLQNAMSSNPLKKDETSAEDRNKKIQEAALNIDAKSLVTGYIMQFQMNVTISSETNFSSQNGLFGSNTSAMNDPFKLSGILKGLDLSSIGYDGKPIQELTQDEAKALIAEDGFFGVAKTSDRIADFVLAGAGDDVEKLKAGREGIIRGYNQAEKAWGGNLPDISKETLEKALEKVDKKLASLGVNVLDQNA</sequence>
<feature type="compositionally biased region" description="Basic and acidic residues" evidence="1">
    <location>
        <begin position="25"/>
        <end position="34"/>
    </location>
</feature>
<protein>
    <submittedName>
        <fullName evidence="2">Hydrogenase-4 component G</fullName>
    </submittedName>
</protein>
<organism evidence="2 3">
    <name type="scientific">Helicobacter ganmani</name>
    <dbReference type="NCBI Taxonomy" id="60246"/>
    <lineage>
        <taxon>Bacteria</taxon>
        <taxon>Pseudomonadati</taxon>
        <taxon>Campylobacterota</taxon>
        <taxon>Epsilonproteobacteria</taxon>
        <taxon>Campylobacterales</taxon>
        <taxon>Helicobacteraceae</taxon>
        <taxon>Helicobacter</taxon>
    </lineage>
</organism>
<dbReference type="AlphaFoldDB" id="A0A3D8I9I9"/>
<reference evidence="2 3" key="1">
    <citation type="submission" date="2018-04" db="EMBL/GenBank/DDBJ databases">
        <title>Novel Campyloabacter and Helicobacter Species and Strains.</title>
        <authorList>
            <person name="Mannion A.J."/>
            <person name="Shen Z."/>
            <person name="Fox J.G."/>
        </authorList>
    </citation>
    <scope>NUCLEOTIDE SEQUENCE [LARGE SCALE GENOMIC DNA]</scope>
    <source>
        <strain evidence="2 3">MIT 99-5101</strain>
    </source>
</reference>
<dbReference type="EMBL" id="NXLS01000011">
    <property type="protein sequence ID" value="RDU61822.1"/>
    <property type="molecule type" value="Genomic_DNA"/>
</dbReference>
<comment type="caution">
    <text evidence="2">The sequence shown here is derived from an EMBL/GenBank/DDBJ whole genome shotgun (WGS) entry which is preliminary data.</text>
</comment>
<feature type="compositionally biased region" description="Polar residues" evidence="1">
    <location>
        <begin position="1"/>
        <end position="24"/>
    </location>
</feature>
<name>A0A3D8I9I9_9HELI</name>
<dbReference type="OrthoDB" id="49105at2"/>
<feature type="region of interest" description="Disordered" evidence="1">
    <location>
        <begin position="1"/>
        <end position="34"/>
    </location>
</feature>
<accession>A0A3D8I9I9</accession>
<dbReference type="Proteomes" id="UP000256650">
    <property type="component" value="Unassembled WGS sequence"/>
</dbReference>
<gene>
    <name evidence="2" type="ORF">CQA43_08720</name>
</gene>
<keyword evidence="3" id="KW-1185">Reference proteome</keyword>
<evidence type="ECO:0000313" key="3">
    <source>
        <dbReference type="Proteomes" id="UP000256650"/>
    </source>
</evidence>
<proteinExistence type="predicted"/>
<evidence type="ECO:0000256" key="1">
    <source>
        <dbReference type="SAM" id="MobiDB-lite"/>
    </source>
</evidence>
<evidence type="ECO:0000313" key="2">
    <source>
        <dbReference type="EMBL" id="RDU61822.1"/>
    </source>
</evidence>